<dbReference type="SUPFAM" id="SSF52317">
    <property type="entry name" value="Class I glutamine amidotransferase-like"/>
    <property type="match status" value="1"/>
</dbReference>
<dbReference type="NCBIfam" id="NF002204">
    <property type="entry name" value="PRK01077.1"/>
    <property type="match status" value="1"/>
</dbReference>
<evidence type="ECO:0000259" key="9">
    <source>
        <dbReference type="Pfam" id="PF01656"/>
    </source>
</evidence>
<comment type="miscellaneous">
    <text evidence="7">The a and c carboxylates of cobyrinate are activated for nucleophilic attack via formation of a phosphorylated intermediate by ATP. CbiA catalyzes first the amidation of the c-carboxylate, and then that of the a-carboxylate.</text>
</comment>
<dbReference type="InterPro" id="IPR002586">
    <property type="entry name" value="CobQ/CobB/MinD/ParA_Nub-bd_dom"/>
</dbReference>
<evidence type="ECO:0000256" key="7">
    <source>
        <dbReference type="HAMAP-Rule" id="MF_00027"/>
    </source>
</evidence>
<evidence type="ECO:0000313" key="11">
    <source>
        <dbReference type="EMBL" id="SCP96050.1"/>
    </source>
</evidence>
<dbReference type="EMBL" id="FMKA01000003">
    <property type="protein sequence ID" value="SCP96050.1"/>
    <property type="molecule type" value="Genomic_DNA"/>
</dbReference>
<feature type="region of interest" description="Disordered" evidence="8">
    <location>
        <begin position="1"/>
        <end position="21"/>
    </location>
</feature>
<keyword evidence="3 7" id="KW-0547">Nucleotide-binding</keyword>
<comment type="domain">
    <text evidence="7">Comprises of two domains. The C-terminal domain contains the binding site for glutamine and catalyzes the hydrolysis of this substrate to glutamate and ammonia. The N-terminal domain is anticipated to bind ATP and cobyrinate and catalyzes the ultimate synthesis of the diamide product. The ammonia produced via the glutaminase domain is probably translocated to the adjacent domain via a molecular tunnel, where it reacts with an activated intermediate.</text>
</comment>
<dbReference type="EC" id="6.3.5.11" evidence="7"/>
<dbReference type="Gene3D" id="3.40.50.880">
    <property type="match status" value="1"/>
</dbReference>
<evidence type="ECO:0000256" key="1">
    <source>
        <dbReference type="ARBA" id="ARBA00001946"/>
    </source>
</evidence>
<dbReference type="PROSITE" id="PS51274">
    <property type="entry name" value="GATASE_COBBQ"/>
    <property type="match status" value="1"/>
</dbReference>
<name>A0A1D3TR12_9FIRM</name>
<keyword evidence="7" id="KW-0169">Cobalamin biosynthesis</keyword>
<dbReference type="SUPFAM" id="SSF52540">
    <property type="entry name" value="P-loop containing nucleoside triphosphate hydrolases"/>
    <property type="match status" value="1"/>
</dbReference>
<comment type="catalytic activity">
    <reaction evidence="7">
        <text>cob(II)yrinate + 2 L-glutamine + 2 ATP + 2 H2O = cob(II)yrinate a,c diamide + 2 L-glutamate + 2 ADP + 2 phosphate + 2 H(+)</text>
        <dbReference type="Rhea" id="RHEA:26289"/>
        <dbReference type="ChEBI" id="CHEBI:15377"/>
        <dbReference type="ChEBI" id="CHEBI:15378"/>
        <dbReference type="ChEBI" id="CHEBI:29985"/>
        <dbReference type="ChEBI" id="CHEBI:30616"/>
        <dbReference type="ChEBI" id="CHEBI:43474"/>
        <dbReference type="ChEBI" id="CHEBI:58359"/>
        <dbReference type="ChEBI" id="CHEBI:58537"/>
        <dbReference type="ChEBI" id="CHEBI:58894"/>
        <dbReference type="ChEBI" id="CHEBI:456216"/>
        <dbReference type="EC" id="6.3.5.11"/>
    </reaction>
</comment>
<evidence type="ECO:0000256" key="2">
    <source>
        <dbReference type="ARBA" id="ARBA00022598"/>
    </source>
</evidence>
<evidence type="ECO:0000256" key="3">
    <source>
        <dbReference type="ARBA" id="ARBA00022741"/>
    </source>
</evidence>
<dbReference type="PANTHER" id="PTHR43873:SF1">
    <property type="entry name" value="COBYRINATE A,C-DIAMIDE SYNTHASE"/>
    <property type="match status" value="1"/>
</dbReference>
<evidence type="ECO:0000259" key="10">
    <source>
        <dbReference type="Pfam" id="PF07685"/>
    </source>
</evidence>
<evidence type="ECO:0000256" key="4">
    <source>
        <dbReference type="ARBA" id="ARBA00022840"/>
    </source>
</evidence>
<dbReference type="RefSeq" id="WP_207648815.1">
    <property type="nucleotide sequence ID" value="NZ_FMKA01000003.1"/>
</dbReference>
<feature type="site" description="Increases nucleophilicity of active site Cys" evidence="7">
    <location>
        <position position="455"/>
    </location>
</feature>
<dbReference type="AlphaFoldDB" id="A0A1D3TR12"/>
<evidence type="ECO:0000256" key="6">
    <source>
        <dbReference type="ARBA" id="ARBA00022962"/>
    </source>
</evidence>
<proteinExistence type="inferred from homology"/>
<dbReference type="InterPro" id="IPR029062">
    <property type="entry name" value="Class_I_gatase-like"/>
</dbReference>
<dbReference type="InterPro" id="IPR027417">
    <property type="entry name" value="P-loop_NTPase"/>
</dbReference>
<dbReference type="InterPro" id="IPR004484">
    <property type="entry name" value="CbiA/CobB_synth"/>
</dbReference>
<dbReference type="STRING" id="1619234.SAMN05421730_1003143"/>
<keyword evidence="5 7" id="KW-0460">Magnesium</keyword>
<keyword evidence="6 7" id="KW-0315">Glutamine amidotransferase</keyword>
<dbReference type="PANTHER" id="PTHR43873">
    <property type="entry name" value="COBYRINATE A,C-DIAMIDE SYNTHASE"/>
    <property type="match status" value="1"/>
</dbReference>
<dbReference type="GO" id="GO:0042242">
    <property type="term" value="F:cobyrinic acid a,c-diamide synthase activity"/>
    <property type="evidence" value="ECO:0007669"/>
    <property type="project" value="UniProtKB-UniRule"/>
</dbReference>
<keyword evidence="2 7" id="KW-0436">Ligase</keyword>
<reference evidence="11 12" key="1">
    <citation type="submission" date="2016-09" db="EMBL/GenBank/DDBJ databases">
        <authorList>
            <person name="Capua I."/>
            <person name="De Benedictis P."/>
            <person name="Joannis T."/>
            <person name="Lombin L.H."/>
            <person name="Cattoli G."/>
        </authorList>
    </citation>
    <scope>NUCLEOTIDE SEQUENCE [LARGE SCALE GENOMIC DNA]</scope>
    <source>
        <strain evidence="11 12">GluBS11</strain>
    </source>
</reference>
<dbReference type="Pfam" id="PF01656">
    <property type="entry name" value="CbiA"/>
    <property type="match status" value="1"/>
</dbReference>
<dbReference type="GO" id="GO:0009236">
    <property type="term" value="P:cobalamin biosynthetic process"/>
    <property type="evidence" value="ECO:0007669"/>
    <property type="project" value="UniProtKB-UniRule"/>
</dbReference>
<keyword evidence="4 7" id="KW-0067">ATP-binding</keyword>
<evidence type="ECO:0000313" key="12">
    <source>
        <dbReference type="Proteomes" id="UP000199315"/>
    </source>
</evidence>
<feature type="domain" description="CobQ/CobB/MinD/ParA nucleotide binding" evidence="9">
    <location>
        <begin position="31"/>
        <end position="211"/>
    </location>
</feature>
<sequence>MKSKNAEKSREYAEDLTPDINGEKAGSLPRVMIAAASSGSGKTLITCGILQAFVNRGLKTASFKCGPDYIDPMFHTKIIGTESRNLDTFFTDGDTTRYLFARTATGADLSVMEGVMGYYDGMGMDSFEASSYELAKTTGTPVVLVVNCRGMSRSVLPVIAGFVNYRADSGIKGVILNQAPDSLYPQMKKQIEEEIDVKVLGYVPYVKNLIIESRHLGLVSPDEIEDYERKLNGLAEIFETTIDLDGILELAGDVESLAYRAPVIRKVSGKPVIAVARDEAFCFYYKDNLEMLKETGAELIDFSPLRDEQLPEGIDGLLLGGGYPELFASGLSGNGSMRESIRDAIAGGLPCMAECGGFMYLHDTMEDMEGRQFPMAGVIKGTAYRTSRLKRFGYIRLRSNRDQMVLDKGGMAAGHEFHYFDSTSNGDSFTAMKPDRDKSWDCIHGDADLAAGFPHLYYYSNPDVPFRFLQRCLEARNTRREK</sequence>
<comment type="cofactor">
    <cofactor evidence="1 7">
        <name>Mg(2+)</name>
        <dbReference type="ChEBI" id="CHEBI:18420"/>
    </cofactor>
</comment>
<evidence type="ECO:0000256" key="8">
    <source>
        <dbReference type="SAM" id="MobiDB-lite"/>
    </source>
</evidence>
<feature type="compositionally biased region" description="Basic and acidic residues" evidence="8">
    <location>
        <begin position="1"/>
        <end position="13"/>
    </location>
</feature>
<dbReference type="CDD" id="cd05388">
    <property type="entry name" value="CobB_N"/>
    <property type="match status" value="1"/>
</dbReference>
<comment type="function">
    <text evidence="7">Catalyzes the ATP-dependent amidation of the two carboxylate groups at positions a and c of cobyrinate, using either L-glutamine or ammonia as the nitrogen source.</text>
</comment>
<dbReference type="InterPro" id="IPR011698">
    <property type="entry name" value="GATase_3"/>
</dbReference>
<dbReference type="Gene3D" id="3.40.50.300">
    <property type="entry name" value="P-loop containing nucleotide triphosphate hydrolases"/>
    <property type="match status" value="2"/>
</dbReference>
<dbReference type="UniPathway" id="UPA00148">
    <property type="reaction ID" value="UER00231"/>
</dbReference>
<feature type="active site" description="Nucleophile" evidence="7">
    <location>
        <position position="355"/>
    </location>
</feature>
<comment type="similarity">
    <text evidence="7">Belongs to the CobB/CbiA family.</text>
</comment>
<organism evidence="11 12">
    <name type="scientific">Anaerobium acetethylicum</name>
    <dbReference type="NCBI Taxonomy" id="1619234"/>
    <lineage>
        <taxon>Bacteria</taxon>
        <taxon>Bacillati</taxon>
        <taxon>Bacillota</taxon>
        <taxon>Clostridia</taxon>
        <taxon>Lachnospirales</taxon>
        <taxon>Lachnospiraceae</taxon>
        <taxon>Anaerobium</taxon>
    </lineage>
</organism>
<dbReference type="Proteomes" id="UP000199315">
    <property type="component" value="Unassembled WGS sequence"/>
</dbReference>
<accession>A0A1D3TR12</accession>
<protein>
    <recommendedName>
        <fullName evidence="7">Cobyrinate a,c-diamide synthase</fullName>
        <ecNumber evidence="7">6.3.5.11</ecNumber>
    </recommendedName>
    <alternativeName>
        <fullName evidence="7">Cobyrinic acid a,c-diamide synthetase</fullName>
    </alternativeName>
</protein>
<dbReference type="NCBIfam" id="TIGR00379">
    <property type="entry name" value="cobB"/>
    <property type="match status" value="1"/>
</dbReference>
<keyword evidence="12" id="KW-1185">Reference proteome</keyword>
<comment type="pathway">
    <text evidence="7">Cofactor biosynthesis; adenosylcobalamin biosynthesis; cob(II)yrinate a,c-diamide from sirohydrochlorin (anaerobic route): step 10/10.</text>
</comment>
<feature type="domain" description="CobB/CobQ-like glutamine amidotransferase" evidence="10">
    <location>
        <begin position="273"/>
        <end position="432"/>
    </location>
</feature>
<dbReference type="GO" id="GO:0005524">
    <property type="term" value="F:ATP binding"/>
    <property type="evidence" value="ECO:0007669"/>
    <property type="project" value="UniProtKB-UniRule"/>
</dbReference>
<gene>
    <name evidence="7" type="primary">cbiA</name>
    <name evidence="11" type="ORF">SAMN05421730_1003143</name>
</gene>
<dbReference type="Pfam" id="PF07685">
    <property type="entry name" value="GATase_3"/>
    <property type="match status" value="1"/>
</dbReference>
<dbReference type="CDD" id="cd03130">
    <property type="entry name" value="GATase1_CobB"/>
    <property type="match status" value="1"/>
</dbReference>
<dbReference type="HAMAP" id="MF_00027">
    <property type="entry name" value="CobB_CbiA"/>
    <property type="match status" value="1"/>
</dbReference>
<evidence type="ECO:0000256" key="5">
    <source>
        <dbReference type="ARBA" id="ARBA00022842"/>
    </source>
</evidence>